<feature type="region of interest" description="Disordered" evidence="1">
    <location>
        <begin position="1"/>
        <end position="66"/>
    </location>
</feature>
<keyword evidence="3" id="KW-1185">Reference proteome</keyword>
<comment type="caution">
    <text evidence="2">The sequence shown here is derived from an EMBL/GenBank/DDBJ whole genome shotgun (WGS) entry which is preliminary data.</text>
</comment>
<evidence type="ECO:0000256" key="1">
    <source>
        <dbReference type="SAM" id="MobiDB-lite"/>
    </source>
</evidence>
<evidence type="ECO:0000313" key="2">
    <source>
        <dbReference type="EMBL" id="KAJ4141208.1"/>
    </source>
</evidence>
<organism evidence="2 3">
    <name type="scientific">Fusarium equiseti</name>
    <name type="common">Fusarium scirpi</name>
    <dbReference type="NCBI Taxonomy" id="61235"/>
    <lineage>
        <taxon>Eukaryota</taxon>
        <taxon>Fungi</taxon>
        <taxon>Dikarya</taxon>
        <taxon>Ascomycota</taxon>
        <taxon>Pezizomycotina</taxon>
        <taxon>Sordariomycetes</taxon>
        <taxon>Hypocreomycetidae</taxon>
        <taxon>Hypocreales</taxon>
        <taxon>Nectriaceae</taxon>
        <taxon>Fusarium</taxon>
        <taxon>Fusarium incarnatum-equiseti species complex</taxon>
    </lineage>
</organism>
<gene>
    <name evidence="2" type="ORF">NW768_000416</name>
</gene>
<dbReference type="Proteomes" id="UP001152024">
    <property type="component" value="Unassembled WGS sequence"/>
</dbReference>
<name>A0ABQ8RSG0_FUSEQ</name>
<accession>A0ABQ8RSG0</accession>
<dbReference type="EMBL" id="JAOQBH010000001">
    <property type="protein sequence ID" value="KAJ4141208.1"/>
    <property type="molecule type" value="Genomic_DNA"/>
</dbReference>
<sequence length="122" mass="13335">MGCFDGPLPILVPKPRSSNTHHDADNEAHQTIAPAYARSTPERGKVKRSHKDTSTSPHSSIKVHSMNDQTGQGLSMLNFQSLYCASMCSRGPLRNSRFASHASRFESWNSALVHDPSGFVGL</sequence>
<proteinExistence type="predicted"/>
<evidence type="ECO:0000313" key="3">
    <source>
        <dbReference type="Proteomes" id="UP001152024"/>
    </source>
</evidence>
<reference evidence="2" key="1">
    <citation type="submission" date="2022-09" db="EMBL/GenBank/DDBJ databases">
        <title>Fusarium specimens isolated from Avocado Roots.</title>
        <authorList>
            <person name="Stajich J."/>
            <person name="Roper C."/>
            <person name="Heimlech-Rivalta G."/>
        </authorList>
    </citation>
    <scope>NUCLEOTIDE SEQUENCE</scope>
    <source>
        <strain evidence="2">CF00095</strain>
    </source>
</reference>
<protein>
    <submittedName>
        <fullName evidence="2">Uncharacterized protein</fullName>
    </submittedName>
</protein>